<evidence type="ECO:0000256" key="8">
    <source>
        <dbReference type="ARBA" id="ARBA00023160"/>
    </source>
</evidence>
<gene>
    <name evidence="14 17" type="primary">fabH</name>
    <name evidence="17" type="ORF">GNP93_00015</name>
</gene>
<keyword evidence="5 14" id="KW-0808">Transferase</keyword>
<keyword evidence="9 14" id="KW-0012">Acyltransferase</keyword>
<dbReference type="RefSeq" id="WP_155613736.1">
    <property type="nucleotide sequence ID" value="NZ_JBDLZV010000001.1"/>
</dbReference>
<keyword evidence="18" id="KW-1185">Reference proteome</keyword>
<evidence type="ECO:0000256" key="10">
    <source>
        <dbReference type="ARBA" id="ARBA00051096"/>
    </source>
</evidence>
<evidence type="ECO:0000259" key="15">
    <source>
        <dbReference type="Pfam" id="PF08541"/>
    </source>
</evidence>
<comment type="pathway">
    <text evidence="1 14">Lipid metabolism; fatty acid biosynthesis.</text>
</comment>
<comment type="subunit">
    <text evidence="14">Homodimer.</text>
</comment>
<feature type="active site" evidence="14">
    <location>
        <position position="295"/>
    </location>
</feature>
<feature type="domain" description="Beta-ketoacyl-[acyl-carrier-protein] synthase III N-terminal" evidence="16">
    <location>
        <begin position="119"/>
        <end position="200"/>
    </location>
</feature>
<evidence type="ECO:0000313" key="18">
    <source>
        <dbReference type="Proteomes" id="UP000450917"/>
    </source>
</evidence>
<dbReference type="GO" id="GO:0005737">
    <property type="term" value="C:cytoplasm"/>
    <property type="evidence" value="ECO:0007669"/>
    <property type="project" value="UniProtKB-SubCell"/>
</dbReference>
<dbReference type="CDD" id="cd00830">
    <property type="entry name" value="KAS_III"/>
    <property type="match status" value="1"/>
</dbReference>
<comment type="subcellular location">
    <subcellularLocation>
        <location evidence="14">Cytoplasm</location>
    </subcellularLocation>
</comment>
<dbReference type="Proteomes" id="UP000450917">
    <property type="component" value="Unassembled WGS sequence"/>
</dbReference>
<dbReference type="InterPro" id="IPR013747">
    <property type="entry name" value="ACP_syn_III_C"/>
</dbReference>
<feature type="domain" description="Beta-ketoacyl-[acyl-carrier-protein] synthase III C-terminal" evidence="15">
    <location>
        <begin position="249"/>
        <end position="338"/>
    </location>
</feature>
<evidence type="ECO:0000256" key="4">
    <source>
        <dbReference type="ARBA" id="ARBA00022516"/>
    </source>
</evidence>
<evidence type="ECO:0000256" key="12">
    <source>
        <dbReference type="ARBA" id="ARBA00052467"/>
    </source>
</evidence>
<comment type="domain">
    <text evidence="14">The last Arg residue of the ACP-binding site is essential for the weak association between ACP/AcpP and FabH.</text>
</comment>
<comment type="function">
    <text evidence="14">Catalyzes the condensation reaction of fatty acid synthesis by the addition to an acyl acceptor of two carbons from malonyl-ACP. Catalyzes the first condensation reaction which initiates fatty acid synthesis and may therefore play a role in governing the total rate of fatty acid production. Possesses both acetoacetyl-ACP synthase and acetyl transacylase activities. Its substrate specificity determines the biosynthesis of branched-chain and/or straight-chain of fatty acids.</text>
</comment>
<protein>
    <recommendedName>
        <fullName evidence="14">Beta-ketoacyl-[acyl-carrier-protein] synthase III</fullName>
        <shortName evidence="14">Beta-ketoacyl-ACP synthase III</shortName>
        <shortName evidence="14">KAS III</shortName>
        <ecNumber evidence="14">2.3.1.180</ecNumber>
    </recommendedName>
    <alternativeName>
        <fullName evidence="14">3-oxoacyl-[acyl-carrier-protein] synthase 3</fullName>
    </alternativeName>
    <alternativeName>
        <fullName evidence="14">3-oxoacyl-[acyl-carrier-protein] synthase III</fullName>
    </alternativeName>
</protein>
<dbReference type="GO" id="GO:0044550">
    <property type="term" value="P:secondary metabolite biosynthetic process"/>
    <property type="evidence" value="ECO:0007669"/>
    <property type="project" value="TreeGrafter"/>
</dbReference>
<dbReference type="InterPro" id="IPR013751">
    <property type="entry name" value="ACP_syn_III_N"/>
</dbReference>
<dbReference type="AlphaFoldDB" id="A0A7X2Z797"/>
<keyword evidence="14" id="KW-0511">Multifunctional enzyme</keyword>
<dbReference type="InterPro" id="IPR016039">
    <property type="entry name" value="Thiolase-like"/>
</dbReference>
<keyword evidence="7 14" id="KW-0443">Lipid metabolism</keyword>
<dbReference type="GO" id="GO:0033818">
    <property type="term" value="F:beta-ketoacyl-acyl-carrier-protein synthase III activity"/>
    <property type="evidence" value="ECO:0007669"/>
    <property type="project" value="UniProtKB-UniRule"/>
</dbReference>
<dbReference type="HAMAP" id="MF_01815">
    <property type="entry name" value="FabH"/>
    <property type="match status" value="1"/>
</dbReference>
<dbReference type="FunFam" id="3.40.47.10:FF:000004">
    <property type="entry name" value="3-oxoacyl-[acyl-carrier-protein] synthase 3"/>
    <property type="match status" value="1"/>
</dbReference>
<dbReference type="PANTHER" id="PTHR34069">
    <property type="entry name" value="3-OXOACYL-[ACYL-CARRIER-PROTEIN] SYNTHASE 3"/>
    <property type="match status" value="1"/>
</dbReference>
<keyword evidence="8 14" id="KW-0275">Fatty acid biosynthesis</keyword>
<dbReference type="UniPathway" id="UPA00094"/>
<dbReference type="NCBIfam" id="NF006829">
    <property type="entry name" value="PRK09352.1"/>
    <property type="match status" value="1"/>
</dbReference>
<comment type="catalytic activity">
    <reaction evidence="12">
        <text>2-methylpropanoyl-CoA + malonyl-[ACP] + H(+) = 4-methyl-3-oxopentanoyl-[ACP] + CO2 + CoA</text>
        <dbReference type="Rhea" id="RHEA:42268"/>
        <dbReference type="Rhea" id="RHEA-COMP:9623"/>
        <dbReference type="Rhea" id="RHEA-COMP:9940"/>
        <dbReference type="ChEBI" id="CHEBI:15378"/>
        <dbReference type="ChEBI" id="CHEBI:16526"/>
        <dbReference type="ChEBI" id="CHEBI:57287"/>
        <dbReference type="ChEBI" id="CHEBI:57338"/>
        <dbReference type="ChEBI" id="CHEBI:78449"/>
        <dbReference type="ChEBI" id="CHEBI:78820"/>
        <dbReference type="EC" id="2.3.1.300"/>
    </reaction>
    <physiologicalReaction direction="left-to-right" evidence="12">
        <dbReference type="Rhea" id="RHEA:42269"/>
    </physiologicalReaction>
</comment>
<evidence type="ECO:0000256" key="2">
    <source>
        <dbReference type="ARBA" id="ARBA00008642"/>
    </source>
</evidence>
<comment type="catalytic activity">
    <reaction evidence="11">
        <text>(2S)-2-methylbutanoyl-CoA + malonyl-[ACP] + H(+) = (4S)-4-methyl-3-oxohexanoyl-[ACP] + CO2 + CoA</text>
        <dbReference type="Rhea" id="RHEA:42276"/>
        <dbReference type="Rhea" id="RHEA-COMP:9623"/>
        <dbReference type="Rhea" id="RHEA-COMP:17148"/>
        <dbReference type="ChEBI" id="CHEBI:15378"/>
        <dbReference type="ChEBI" id="CHEBI:16526"/>
        <dbReference type="ChEBI" id="CHEBI:57287"/>
        <dbReference type="ChEBI" id="CHEBI:78449"/>
        <dbReference type="ChEBI" id="CHEBI:88166"/>
        <dbReference type="ChEBI" id="CHEBI:167462"/>
        <dbReference type="EC" id="2.3.1.300"/>
    </reaction>
    <physiologicalReaction direction="left-to-right" evidence="11">
        <dbReference type="Rhea" id="RHEA:42277"/>
    </physiologicalReaction>
</comment>
<dbReference type="InterPro" id="IPR004655">
    <property type="entry name" value="FabH"/>
</dbReference>
<feature type="active site" evidence="14">
    <location>
        <position position="265"/>
    </location>
</feature>
<comment type="similarity">
    <text evidence="2 14">Belongs to the thiolase-like superfamily. FabH family.</text>
</comment>
<proteinExistence type="inferred from homology"/>
<feature type="region of interest" description="ACP-binding" evidence="14">
    <location>
        <begin position="266"/>
        <end position="270"/>
    </location>
</feature>
<evidence type="ECO:0000256" key="11">
    <source>
        <dbReference type="ARBA" id="ARBA00052407"/>
    </source>
</evidence>
<keyword evidence="4 14" id="KW-0444">Lipid biosynthesis</keyword>
<evidence type="ECO:0000256" key="13">
    <source>
        <dbReference type="ARBA" id="ARBA00052985"/>
    </source>
</evidence>
<dbReference type="Gene3D" id="3.40.47.10">
    <property type="match status" value="1"/>
</dbReference>
<dbReference type="EMBL" id="WNZX01000001">
    <property type="protein sequence ID" value="MUG69050.1"/>
    <property type="molecule type" value="Genomic_DNA"/>
</dbReference>
<dbReference type="EC" id="2.3.1.180" evidence="14"/>
<name>A0A7X2Z797_9BACL</name>
<evidence type="ECO:0000256" key="6">
    <source>
        <dbReference type="ARBA" id="ARBA00022832"/>
    </source>
</evidence>
<comment type="catalytic activity">
    <reaction evidence="10">
        <text>malonyl-[ACP] + acetyl-CoA + H(+) = 3-oxobutanoyl-[ACP] + CO2 + CoA</text>
        <dbReference type="Rhea" id="RHEA:12080"/>
        <dbReference type="Rhea" id="RHEA-COMP:9623"/>
        <dbReference type="Rhea" id="RHEA-COMP:9625"/>
        <dbReference type="ChEBI" id="CHEBI:15378"/>
        <dbReference type="ChEBI" id="CHEBI:16526"/>
        <dbReference type="ChEBI" id="CHEBI:57287"/>
        <dbReference type="ChEBI" id="CHEBI:57288"/>
        <dbReference type="ChEBI" id="CHEBI:78449"/>
        <dbReference type="ChEBI" id="CHEBI:78450"/>
        <dbReference type="EC" id="2.3.1.180"/>
    </reaction>
    <physiologicalReaction direction="left-to-right" evidence="10">
        <dbReference type="Rhea" id="RHEA:12081"/>
    </physiologicalReaction>
</comment>
<keyword evidence="3 14" id="KW-0963">Cytoplasm</keyword>
<comment type="catalytic activity">
    <reaction evidence="13">
        <text>3-methylbutanoyl-CoA + malonyl-[ACP] + H(+) = 5-methyl-3-oxohexanoyl-[ACP] + CO2 + CoA</text>
        <dbReference type="Rhea" id="RHEA:42272"/>
        <dbReference type="Rhea" id="RHEA-COMP:9623"/>
        <dbReference type="Rhea" id="RHEA-COMP:9941"/>
        <dbReference type="ChEBI" id="CHEBI:15378"/>
        <dbReference type="ChEBI" id="CHEBI:16526"/>
        <dbReference type="ChEBI" id="CHEBI:57287"/>
        <dbReference type="ChEBI" id="CHEBI:57345"/>
        <dbReference type="ChEBI" id="CHEBI:78449"/>
        <dbReference type="ChEBI" id="CHEBI:78822"/>
        <dbReference type="EC" id="2.3.1.300"/>
    </reaction>
    <physiologicalReaction direction="left-to-right" evidence="13">
        <dbReference type="Rhea" id="RHEA:42273"/>
    </physiologicalReaction>
</comment>
<evidence type="ECO:0000256" key="3">
    <source>
        <dbReference type="ARBA" id="ARBA00022490"/>
    </source>
</evidence>
<evidence type="ECO:0000256" key="9">
    <source>
        <dbReference type="ARBA" id="ARBA00023315"/>
    </source>
</evidence>
<evidence type="ECO:0000256" key="7">
    <source>
        <dbReference type="ARBA" id="ARBA00023098"/>
    </source>
</evidence>
<sequence>MFTEPVLPMSGPRYRSRMTAIGSYVPERILTNAELERMIDTSDEWIVQRTGIRERRIGEPDEFTSRLAIRAVQNMQERYGVALHDVDLLLVCTSTPDFSFPSTACLVQAHFGIEQTFALDLSAACAGFVYGLHVADGMIASGMHRKALVIGADALSKIADYTDRTTCILFGDGAAAVLLERTDDPRSEPAFFSYTAGSDGNGAAHLYRSNTAASLNGAPLRGDGKLVQNGREVYKFAVQTVPKGVAELLAQAGLTTADIDWFLPHSANLRIIESICDKTGIPLERTLHTIELYGNTSAATIGLAMDEAVRMGRFRDGDRLLLFGFGGGFVHGGLLMRWSDLREG</sequence>
<dbReference type="SUPFAM" id="SSF53901">
    <property type="entry name" value="Thiolase-like"/>
    <property type="match status" value="1"/>
</dbReference>
<accession>A0A7X2Z797</accession>
<evidence type="ECO:0000256" key="5">
    <source>
        <dbReference type="ARBA" id="ARBA00022679"/>
    </source>
</evidence>
<keyword evidence="6 14" id="KW-0276">Fatty acid metabolism</keyword>
<dbReference type="Pfam" id="PF08545">
    <property type="entry name" value="ACP_syn_III"/>
    <property type="match status" value="1"/>
</dbReference>
<dbReference type="GO" id="GO:0004315">
    <property type="term" value="F:3-oxoacyl-[acyl-carrier-protein] synthase activity"/>
    <property type="evidence" value="ECO:0007669"/>
    <property type="project" value="InterPro"/>
</dbReference>
<dbReference type="NCBIfam" id="TIGR00747">
    <property type="entry name" value="fabH"/>
    <property type="match status" value="1"/>
</dbReference>
<reference evidence="17 18" key="1">
    <citation type="submission" date="2019-11" db="EMBL/GenBank/DDBJ databases">
        <title>Draft genome sequences of five Paenibacillus species of dairy origin.</title>
        <authorList>
            <person name="Olajide A.M."/>
            <person name="Chen S."/>
            <person name="Lapointe G."/>
        </authorList>
    </citation>
    <scope>NUCLEOTIDE SEQUENCE [LARGE SCALE GENOMIC DNA]</scope>
    <source>
        <strain evidence="17 18">2CS3</strain>
    </source>
</reference>
<feature type="active site" evidence="14">
    <location>
        <position position="125"/>
    </location>
</feature>
<organism evidence="17 18">
    <name type="scientific">Paenibacillus validus</name>
    <dbReference type="NCBI Taxonomy" id="44253"/>
    <lineage>
        <taxon>Bacteria</taxon>
        <taxon>Bacillati</taxon>
        <taxon>Bacillota</taxon>
        <taxon>Bacilli</taxon>
        <taxon>Bacillales</taxon>
        <taxon>Paenibacillaceae</taxon>
        <taxon>Paenibacillus</taxon>
    </lineage>
</organism>
<comment type="caution">
    <text evidence="17">The sequence shown here is derived from an EMBL/GenBank/DDBJ whole genome shotgun (WGS) entry which is preliminary data.</text>
</comment>
<evidence type="ECO:0000259" key="16">
    <source>
        <dbReference type="Pfam" id="PF08545"/>
    </source>
</evidence>
<dbReference type="GO" id="GO:0006633">
    <property type="term" value="P:fatty acid biosynthetic process"/>
    <property type="evidence" value="ECO:0007669"/>
    <property type="project" value="UniProtKB-UniRule"/>
</dbReference>
<evidence type="ECO:0000313" key="17">
    <source>
        <dbReference type="EMBL" id="MUG69050.1"/>
    </source>
</evidence>
<dbReference type="Pfam" id="PF08541">
    <property type="entry name" value="ACP_syn_III_C"/>
    <property type="match status" value="1"/>
</dbReference>
<evidence type="ECO:0000256" key="1">
    <source>
        <dbReference type="ARBA" id="ARBA00005194"/>
    </source>
</evidence>
<dbReference type="PANTHER" id="PTHR34069:SF2">
    <property type="entry name" value="BETA-KETOACYL-[ACYL-CARRIER-PROTEIN] SYNTHASE III"/>
    <property type="match status" value="1"/>
</dbReference>
<evidence type="ECO:0000256" key="14">
    <source>
        <dbReference type="HAMAP-Rule" id="MF_01815"/>
    </source>
</evidence>